<feature type="transmembrane region" description="Helical" evidence="1">
    <location>
        <begin position="50"/>
        <end position="71"/>
    </location>
</feature>
<keyword evidence="1" id="KW-0472">Membrane</keyword>
<keyword evidence="1" id="KW-0812">Transmembrane</keyword>
<dbReference type="Proteomes" id="UP000015354">
    <property type="component" value="Unassembled WGS sequence"/>
</dbReference>
<sequence>MLQFFMKVVVEEKWGGEGWWWWSYAMFPAPFTILPSFLCRYSFFLFFHHLFFILIATSPVGHHFLFFFSFFEALARSSLYMYGRALLLLWVCMRMGV</sequence>
<protein>
    <submittedName>
        <fullName evidence="2">Uncharacterized protein</fullName>
    </submittedName>
</protein>
<proteinExistence type="predicted"/>
<reference evidence="2 3" key="1">
    <citation type="journal article" date="2013" name="PLoS ONE">
        <title>Predicting the Proteins of Angomonas deanei, Strigomonas culicis and Their Respective Endosymbionts Reveals New Aspects of the Trypanosomatidae Family.</title>
        <authorList>
            <person name="Motta M.C."/>
            <person name="Martins A.C."/>
            <person name="de Souza S.S."/>
            <person name="Catta-Preta C.M."/>
            <person name="Silva R."/>
            <person name="Klein C.C."/>
            <person name="de Almeida L.G."/>
            <person name="de Lima Cunha O."/>
            <person name="Ciapina L.P."/>
            <person name="Brocchi M."/>
            <person name="Colabardini A.C."/>
            <person name="de Araujo Lima B."/>
            <person name="Machado C.R."/>
            <person name="de Almeida Soares C.M."/>
            <person name="Probst C.M."/>
            <person name="de Menezes C.B."/>
            <person name="Thompson C.E."/>
            <person name="Bartholomeu D.C."/>
            <person name="Gradia D.F."/>
            <person name="Pavoni D.P."/>
            <person name="Grisard E.C."/>
            <person name="Fantinatti-Garboggini F."/>
            <person name="Marchini F.K."/>
            <person name="Rodrigues-Luiz G.F."/>
            <person name="Wagner G."/>
            <person name="Goldman G.H."/>
            <person name="Fietto J.L."/>
            <person name="Elias M.C."/>
            <person name="Goldman M.H."/>
            <person name="Sagot M.F."/>
            <person name="Pereira M."/>
            <person name="Stoco P.H."/>
            <person name="de Mendonca-Neto R.P."/>
            <person name="Teixeira S.M."/>
            <person name="Maciel T.E."/>
            <person name="de Oliveira Mendes T.A."/>
            <person name="Urmenyi T.P."/>
            <person name="de Souza W."/>
            <person name="Schenkman S."/>
            <person name="de Vasconcelos A.T."/>
        </authorList>
    </citation>
    <scope>NUCLEOTIDE SEQUENCE [LARGE SCALE GENOMIC DNA]</scope>
</reference>
<evidence type="ECO:0000313" key="3">
    <source>
        <dbReference type="Proteomes" id="UP000015354"/>
    </source>
</evidence>
<dbReference type="EMBL" id="ATMH01011159">
    <property type="protein sequence ID" value="EPY16446.1"/>
    <property type="molecule type" value="Genomic_DNA"/>
</dbReference>
<feature type="transmembrane region" description="Helical" evidence="1">
    <location>
        <begin position="20"/>
        <end position="38"/>
    </location>
</feature>
<keyword evidence="3" id="KW-1185">Reference proteome</keyword>
<gene>
    <name evidence="2" type="ORF">STCU_11257</name>
</gene>
<accession>S9UP29</accession>
<dbReference type="AlphaFoldDB" id="S9UP29"/>
<evidence type="ECO:0000256" key="1">
    <source>
        <dbReference type="SAM" id="Phobius"/>
    </source>
</evidence>
<comment type="caution">
    <text evidence="2">The sequence shown here is derived from an EMBL/GenBank/DDBJ whole genome shotgun (WGS) entry which is preliminary data.</text>
</comment>
<keyword evidence="1" id="KW-1133">Transmembrane helix</keyword>
<organism evidence="2 3">
    <name type="scientific">Strigomonas culicis</name>
    <dbReference type="NCBI Taxonomy" id="28005"/>
    <lineage>
        <taxon>Eukaryota</taxon>
        <taxon>Discoba</taxon>
        <taxon>Euglenozoa</taxon>
        <taxon>Kinetoplastea</taxon>
        <taxon>Metakinetoplastina</taxon>
        <taxon>Trypanosomatida</taxon>
        <taxon>Trypanosomatidae</taxon>
        <taxon>Strigomonadinae</taxon>
        <taxon>Strigomonas</taxon>
    </lineage>
</organism>
<name>S9UP29_9TRYP</name>
<evidence type="ECO:0000313" key="2">
    <source>
        <dbReference type="EMBL" id="EPY16446.1"/>
    </source>
</evidence>